<dbReference type="EMBL" id="JAPWTK010000020">
    <property type="protein sequence ID" value="KAJ8957993.1"/>
    <property type="molecule type" value="Genomic_DNA"/>
</dbReference>
<proteinExistence type="inferred from homology"/>
<dbReference type="Gene3D" id="4.10.91.10">
    <property type="entry name" value="Cytochrome c oxidase, subunit VIIa"/>
    <property type="match status" value="1"/>
</dbReference>
<accession>A0AAV8Z3S0</accession>
<evidence type="ECO:0000256" key="6">
    <source>
        <dbReference type="ARBA" id="ARBA00023136"/>
    </source>
</evidence>
<keyword evidence="5" id="KW-0496">Mitochondrion</keyword>
<dbReference type="SUPFAM" id="SSF81419">
    <property type="entry name" value="Mitochondrial cytochrome c oxidase subunit VIIa"/>
    <property type="match status" value="1"/>
</dbReference>
<comment type="similarity">
    <text evidence="2">Belongs to the cytochrome c oxidase VIIa family.</text>
</comment>
<dbReference type="PANTHER" id="PTHR10510:SF11">
    <property type="entry name" value="CYTOCHROME C OXIDASE SUBUNIT 7A, MITOCHONDRIAL"/>
    <property type="match status" value="1"/>
</dbReference>
<keyword evidence="7" id="KW-0812">Transmembrane</keyword>
<keyword evidence="7" id="KW-1133">Transmembrane helix</keyword>
<name>A0AAV8Z3S0_9CUCU</name>
<organism evidence="8 9">
    <name type="scientific">Aromia moschata</name>
    <dbReference type="NCBI Taxonomy" id="1265417"/>
    <lineage>
        <taxon>Eukaryota</taxon>
        <taxon>Metazoa</taxon>
        <taxon>Ecdysozoa</taxon>
        <taxon>Arthropoda</taxon>
        <taxon>Hexapoda</taxon>
        <taxon>Insecta</taxon>
        <taxon>Pterygota</taxon>
        <taxon>Neoptera</taxon>
        <taxon>Endopterygota</taxon>
        <taxon>Coleoptera</taxon>
        <taxon>Polyphaga</taxon>
        <taxon>Cucujiformia</taxon>
        <taxon>Chrysomeloidea</taxon>
        <taxon>Cerambycidae</taxon>
        <taxon>Cerambycinae</taxon>
        <taxon>Callichromatini</taxon>
        <taxon>Aromia</taxon>
    </lineage>
</organism>
<reference evidence="8" key="1">
    <citation type="journal article" date="2023" name="Insect Mol. Biol.">
        <title>Genome sequencing provides insights into the evolution of gene families encoding plant cell wall-degrading enzymes in longhorned beetles.</title>
        <authorList>
            <person name="Shin N.R."/>
            <person name="Okamura Y."/>
            <person name="Kirsch R."/>
            <person name="Pauchet Y."/>
        </authorList>
    </citation>
    <scope>NUCLEOTIDE SEQUENCE</scope>
    <source>
        <strain evidence="8">AMC_N1</strain>
    </source>
</reference>
<comment type="caution">
    <text evidence="8">The sequence shown here is derived from an EMBL/GenBank/DDBJ whole genome shotgun (WGS) entry which is preliminary data.</text>
</comment>
<dbReference type="GO" id="GO:0005743">
    <property type="term" value="C:mitochondrial inner membrane"/>
    <property type="evidence" value="ECO:0007669"/>
    <property type="project" value="UniProtKB-SubCell"/>
</dbReference>
<evidence type="ECO:0000256" key="3">
    <source>
        <dbReference type="ARBA" id="ARBA00022792"/>
    </source>
</evidence>
<evidence type="ECO:0000313" key="9">
    <source>
        <dbReference type="Proteomes" id="UP001162162"/>
    </source>
</evidence>
<dbReference type="GO" id="GO:0097250">
    <property type="term" value="P:mitochondrial respirasome assembly"/>
    <property type="evidence" value="ECO:0007669"/>
    <property type="project" value="TreeGrafter"/>
</dbReference>
<dbReference type="InterPro" id="IPR003177">
    <property type="entry name" value="Cytc_oxidase_su7a_met"/>
</dbReference>
<dbReference type="GO" id="GO:0045277">
    <property type="term" value="C:respiratory chain complex IV"/>
    <property type="evidence" value="ECO:0007669"/>
    <property type="project" value="InterPro"/>
</dbReference>
<keyword evidence="4" id="KW-0809">Transit peptide</keyword>
<evidence type="ECO:0000256" key="5">
    <source>
        <dbReference type="ARBA" id="ARBA00023128"/>
    </source>
</evidence>
<sequence>MSNFQQLLQIAATFRRHYGHTAAKVVPRFQKLKATQKKFQIDDGVPIFLKKGMQDKLLYNATLLLTIFGVGWSLQTFVALVRK</sequence>
<evidence type="ECO:0000313" key="8">
    <source>
        <dbReference type="EMBL" id="KAJ8957993.1"/>
    </source>
</evidence>
<evidence type="ECO:0000256" key="2">
    <source>
        <dbReference type="ARBA" id="ARBA00009331"/>
    </source>
</evidence>
<keyword evidence="9" id="KW-1185">Reference proteome</keyword>
<keyword evidence="3" id="KW-0999">Mitochondrion inner membrane</keyword>
<dbReference type="GO" id="GO:0006123">
    <property type="term" value="P:mitochondrial electron transport, cytochrome c to oxygen"/>
    <property type="evidence" value="ECO:0007669"/>
    <property type="project" value="InterPro"/>
</dbReference>
<evidence type="ECO:0000256" key="7">
    <source>
        <dbReference type="SAM" id="Phobius"/>
    </source>
</evidence>
<dbReference type="Proteomes" id="UP001162162">
    <property type="component" value="Unassembled WGS sequence"/>
</dbReference>
<dbReference type="FunFam" id="4.10.91.10:FF:000001">
    <property type="entry name" value="Cytochrome c oxidase subunit 7A1, mitochondrial"/>
    <property type="match status" value="1"/>
</dbReference>
<dbReference type="PANTHER" id="PTHR10510">
    <property type="entry name" value="CYTOCHROME C OXIDASE POLYPEPTIDE 7A"/>
    <property type="match status" value="1"/>
</dbReference>
<evidence type="ECO:0000256" key="1">
    <source>
        <dbReference type="ARBA" id="ARBA00004273"/>
    </source>
</evidence>
<dbReference type="AlphaFoldDB" id="A0AAV8Z3S0"/>
<dbReference type="GO" id="GO:0002082">
    <property type="term" value="P:regulation of oxidative phosphorylation"/>
    <property type="evidence" value="ECO:0007669"/>
    <property type="project" value="TreeGrafter"/>
</dbReference>
<dbReference type="InterPro" id="IPR036539">
    <property type="entry name" value="Cyt_c_oxidase_su7a_sf"/>
</dbReference>
<evidence type="ECO:0000256" key="4">
    <source>
        <dbReference type="ARBA" id="ARBA00022946"/>
    </source>
</evidence>
<gene>
    <name evidence="8" type="ORF">NQ318_001995</name>
</gene>
<protein>
    <submittedName>
        <fullName evidence="8">Uncharacterized protein</fullName>
    </submittedName>
</protein>
<comment type="subcellular location">
    <subcellularLocation>
        <location evidence="1">Mitochondrion inner membrane</location>
    </subcellularLocation>
</comment>
<keyword evidence="6 7" id="KW-0472">Membrane</keyword>
<feature type="transmembrane region" description="Helical" evidence="7">
    <location>
        <begin position="57"/>
        <end position="81"/>
    </location>
</feature>